<accession>A0AAV7QRG7</accession>
<dbReference type="Proteomes" id="UP001066276">
    <property type="component" value="Chromosome 6"/>
</dbReference>
<gene>
    <name evidence="2" type="ORF">NDU88_008335</name>
</gene>
<dbReference type="AlphaFoldDB" id="A0AAV7QRG7"/>
<evidence type="ECO:0000256" key="1">
    <source>
        <dbReference type="SAM" id="MobiDB-lite"/>
    </source>
</evidence>
<name>A0AAV7QRG7_PLEWA</name>
<proteinExistence type="predicted"/>
<keyword evidence="3" id="KW-1185">Reference proteome</keyword>
<organism evidence="2 3">
    <name type="scientific">Pleurodeles waltl</name>
    <name type="common">Iberian ribbed newt</name>
    <dbReference type="NCBI Taxonomy" id="8319"/>
    <lineage>
        <taxon>Eukaryota</taxon>
        <taxon>Metazoa</taxon>
        <taxon>Chordata</taxon>
        <taxon>Craniata</taxon>
        <taxon>Vertebrata</taxon>
        <taxon>Euteleostomi</taxon>
        <taxon>Amphibia</taxon>
        <taxon>Batrachia</taxon>
        <taxon>Caudata</taxon>
        <taxon>Salamandroidea</taxon>
        <taxon>Salamandridae</taxon>
        <taxon>Pleurodelinae</taxon>
        <taxon>Pleurodeles</taxon>
    </lineage>
</organism>
<feature type="compositionally biased region" description="Polar residues" evidence="1">
    <location>
        <begin position="8"/>
        <end position="20"/>
    </location>
</feature>
<evidence type="ECO:0000313" key="3">
    <source>
        <dbReference type="Proteomes" id="UP001066276"/>
    </source>
</evidence>
<evidence type="ECO:0008006" key="4">
    <source>
        <dbReference type="Google" id="ProtNLM"/>
    </source>
</evidence>
<feature type="region of interest" description="Disordered" evidence="1">
    <location>
        <begin position="1"/>
        <end position="21"/>
    </location>
</feature>
<dbReference type="EMBL" id="JANPWB010000010">
    <property type="protein sequence ID" value="KAJ1142007.1"/>
    <property type="molecule type" value="Genomic_DNA"/>
</dbReference>
<protein>
    <recommendedName>
        <fullName evidence="4">Protein-serine/threonine phosphatase</fullName>
    </recommendedName>
</protein>
<reference evidence="2" key="1">
    <citation type="journal article" date="2022" name="bioRxiv">
        <title>Sequencing and chromosome-scale assembly of the giantPleurodeles waltlgenome.</title>
        <authorList>
            <person name="Brown T."/>
            <person name="Elewa A."/>
            <person name="Iarovenko S."/>
            <person name="Subramanian E."/>
            <person name="Araus A.J."/>
            <person name="Petzold A."/>
            <person name="Susuki M."/>
            <person name="Suzuki K.-i.T."/>
            <person name="Hayashi T."/>
            <person name="Toyoda A."/>
            <person name="Oliveira C."/>
            <person name="Osipova E."/>
            <person name="Leigh N.D."/>
            <person name="Simon A."/>
            <person name="Yun M.H."/>
        </authorList>
    </citation>
    <scope>NUCLEOTIDE SEQUENCE</scope>
    <source>
        <strain evidence="2">20211129_DDA</strain>
        <tissue evidence="2">Liver</tissue>
    </source>
</reference>
<sequence>MCLLPTAMLSQPPLNSSVSQRPRGLLSAAPIYIRDSAFMPPLLPVTEDLLRPLPKQYSKDVCRARTKRIAHKSAITAAAQLDPDVDVVVLFLDVEKG</sequence>
<comment type="caution">
    <text evidence="2">The sequence shown here is derived from an EMBL/GenBank/DDBJ whole genome shotgun (WGS) entry which is preliminary data.</text>
</comment>
<evidence type="ECO:0000313" key="2">
    <source>
        <dbReference type="EMBL" id="KAJ1142007.1"/>
    </source>
</evidence>